<comment type="caution">
    <text evidence="2">The sequence shown here is derived from an EMBL/GenBank/DDBJ whole genome shotgun (WGS) entry which is preliminary data.</text>
</comment>
<gene>
    <name evidence="1" type="ORF">Q5I04_00305</name>
    <name evidence="2" type="ORF">Q5I06_00305</name>
</gene>
<dbReference type="RefSeq" id="WP_305516206.1">
    <property type="nucleotide sequence ID" value="NZ_JAUPEV010000001.1"/>
</dbReference>
<dbReference type="Proteomes" id="UP001240777">
    <property type="component" value="Unassembled WGS sequence"/>
</dbReference>
<dbReference type="AlphaFoldDB" id="A0AA90PRN9"/>
<name>A0AA90PRN9_9HELI</name>
<evidence type="ECO:0000313" key="2">
    <source>
        <dbReference type="EMBL" id="MDP2538229.1"/>
    </source>
</evidence>
<dbReference type="EMBL" id="JAUYZK010000001">
    <property type="protein sequence ID" value="MDP2538229.1"/>
    <property type="molecule type" value="Genomic_DNA"/>
</dbReference>
<reference evidence="2 4" key="1">
    <citation type="submission" date="2023-07" db="EMBL/GenBank/DDBJ databases">
        <title>Unpublished Manusciprt.</title>
        <authorList>
            <person name="Aydin F."/>
            <person name="Tarhane S."/>
            <person name="Saticioglu I.B."/>
            <person name="Karakaya E."/>
            <person name="Abay S."/>
            <person name="Guran O."/>
            <person name="Bozkurt E."/>
            <person name="Uzum N."/>
            <person name="Olgun K."/>
            <person name="Jablonski D."/>
        </authorList>
    </citation>
    <scope>NUCLEOTIDE SEQUENCE</scope>
    <source>
        <strain evidence="4">faydin-H75</strain>
        <strain evidence="2">Faydin-H76</strain>
    </source>
</reference>
<dbReference type="Proteomes" id="UP001177258">
    <property type="component" value="Unassembled WGS sequence"/>
</dbReference>
<organism evidence="2 3">
    <name type="scientific">Helicobacter cappadocius</name>
    <dbReference type="NCBI Taxonomy" id="3063998"/>
    <lineage>
        <taxon>Bacteria</taxon>
        <taxon>Pseudomonadati</taxon>
        <taxon>Campylobacterota</taxon>
        <taxon>Epsilonproteobacteria</taxon>
        <taxon>Campylobacterales</taxon>
        <taxon>Helicobacteraceae</taxon>
        <taxon>Helicobacter</taxon>
    </lineage>
</organism>
<evidence type="ECO:0000313" key="3">
    <source>
        <dbReference type="Proteomes" id="UP001177258"/>
    </source>
</evidence>
<evidence type="ECO:0000313" key="4">
    <source>
        <dbReference type="Proteomes" id="UP001240777"/>
    </source>
</evidence>
<reference evidence="1" key="2">
    <citation type="submission" date="2023-07" db="EMBL/GenBank/DDBJ databases">
        <authorList>
            <person name="Aydin F."/>
            <person name="Tarhane S."/>
            <person name="Saticioglu I.B."/>
            <person name="Karakaya E."/>
            <person name="Abay S."/>
            <person name="Guran O."/>
            <person name="Bozkurt E."/>
            <person name="Uzum N."/>
            <person name="Olgun K."/>
            <person name="Jablonski D."/>
        </authorList>
    </citation>
    <scope>NUCLEOTIDE SEQUENCE</scope>
    <source>
        <strain evidence="1">Faydin-H75</strain>
    </source>
</reference>
<dbReference type="EMBL" id="JAUPEV010000001">
    <property type="protein sequence ID" value="MDO7252362.1"/>
    <property type="molecule type" value="Genomic_DNA"/>
</dbReference>
<protein>
    <submittedName>
        <fullName evidence="2">Uncharacterized protein</fullName>
    </submittedName>
</protein>
<proteinExistence type="predicted"/>
<reference evidence="1 3" key="3">
    <citation type="journal article" date="2024" name="Syst. Appl. Microbiol.">
        <title>Helicobacter cappadocius sp. nov., from lizards: The first psychrotrophic Helicobacter species.</title>
        <authorList>
            <person name="Aydin F."/>
            <person name="Tarhane S."/>
            <person name="Karakaya E."/>
            <person name="Abay S."/>
            <person name="Kayman T."/>
            <person name="Guran O."/>
            <person name="Bozkurt E."/>
            <person name="Uzum N."/>
            <person name="Avci A."/>
            <person name="Olgun K."/>
            <person name="Jablonski D."/>
            <person name="Guran C."/>
            <person name="Burcin Saticioglu I."/>
        </authorList>
    </citation>
    <scope>NUCLEOTIDE SEQUENCE [LARGE SCALE GENOMIC DNA]</scope>
    <source>
        <strain evidence="1">Faydin-H75</strain>
        <strain evidence="3">faydin-H76</strain>
    </source>
</reference>
<sequence length="116" mass="13855">MKKIETLFILQSGKKYKTTQSRTSIYRIQNKIFLRDYPENDENPVDITTLESILCYSGKNEKTTKTVMQKLLDKMKSYDETQEQKKPIKNRVFDFIEFEKTLPLENKKKKQKIVPK</sequence>
<accession>A0AA90PRN9</accession>
<keyword evidence="4" id="KW-1185">Reference proteome</keyword>
<evidence type="ECO:0000313" key="1">
    <source>
        <dbReference type="EMBL" id="MDO7252362.1"/>
    </source>
</evidence>